<evidence type="ECO:0000313" key="2">
    <source>
        <dbReference type="EMBL" id="KAE9735101.1"/>
    </source>
</evidence>
<comment type="caution">
    <text evidence="2">The sequence shown here is derived from an EMBL/GenBank/DDBJ whole genome shotgun (WGS) entry which is preliminary data.</text>
</comment>
<dbReference type="RefSeq" id="WP_157702329.1">
    <property type="nucleotide sequence ID" value="NZ_JBECTP010000007.1"/>
</dbReference>
<gene>
    <name evidence="2" type="ORF">GP711_00300</name>
</gene>
<dbReference type="AlphaFoldDB" id="A0A6D0HFH9"/>
<protein>
    <submittedName>
        <fullName evidence="2">Uncharacterized protein</fullName>
    </submittedName>
</protein>
<evidence type="ECO:0000313" key="3">
    <source>
        <dbReference type="Proteomes" id="UP000437875"/>
    </source>
</evidence>
<feature type="coiled-coil region" evidence="1">
    <location>
        <begin position="420"/>
        <end position="447"/>
    </location>
</feature>
<accession>A0A6D0HFH9</accession>
<keyword evidence="1" id="KW-0175">Coiled coil</keyword>
<dbReference type="EMBL" id="WSGM01000001">
    <property type="protein sequence ID" value="KAE9735101.1"/>
    <property type="molecule type" value="Genomic_DNA"/>
</dbReference>
<reference evidence="2 3" key="1">
    <citation type="submission" date="2019-10" db="EMBL/GenBank/DDBJ databases">
        <title>Antimicrobial-resistant enteric bacteria are widely distributed amongst people, animals and the environment in northern Tanzania.</title>
        <authorList>
            <person name="Subbiah M."/>
            <person name="Call D.R."/>
        </authorList>
    </citation>
    <scope>NUCLEOTIDE SEQUENCE [LARGE SCALE GENOMIC DNA]</scope>
    <source>
        <strain evidence="2 3">TzEc067</strain>
    </source>
</reference>
<dbReference type="Proteomes" id="UP000437875">
    <property type="component" value="Unassembled WGS sequence"/>
</dbReference>
<sequence>MRTIVTDKQIEFESSEGYKPHIINSGITPLPLTELGDRQFELLSYLLIKNEIKDGKHPEFTNISLMQGVGERGRDCTLFKENKICGLVQCKKTNGRITRPALMKEIIKFILFSLLDSSLIPNPDNFHYILFAANDLSEPASTLMNSPSSEITKEIESGTINDYIKQVANDYESFISFRNTPPTQSVIDIFKRITLSYSNSVDLTHRIYNYNNLLNLFFRTISVVDLHSAGKLIREIMDDYGLRFLSDDDLKSIQHRIGNIDSKHRASLGIADFFGFSHDFFKQLKTEKLKELLYLISKLQCLLDSYIIDFTAHKIHELIRTEITNKLLYSGKIHQFSISIAQSYLLQYTLNQYMSNSMSKRLSSNFFIQTFQKEKTLQSVIETVLNDSERIMNKDYSHLAGDPSLIALKIDIYKHLHEGFKSIKDAKKQLKKDLPELRKALTKIEDELKKFISPKRTIIINDTSFLDDDEKLKKIVTLMESIR</sequence>
<evidence type="ECO:0000256" key="1">
    <source>
        <dbReference type="SAM" id="Coils"/>
    </source>
</evidence>
<organism evidence="2 3">
    <name type="scientific">Escherichia coli</name>
    <dbReference type="NCBI Taxonomy" id="562"/>
    <lineage>
        <taxon>Bacteria</taxon>
        <taxon>Pseudomonadati</taxon>
        <taxon>Pseudomonadota</taxon>
        <taxon>Gammaproteobacteria</taxon>
        <taxon>Enterobacterales</taxon>
        <taxon>Enterobacteriaceae</taxon>
        <taxon>Escherichia</taxon>
    </lineage>
</organism>
<proteinExistence type="predicted"/>
<name>A0A6D0HFH9_ECOLX</name>